<feature type="transmembrane region" description="Helical" evidence="1">
    <location>
        <begin position="20"/>
        <end position="41"/>
    </location>
</feature>
<reference evidence="3" key="1">
    <citation type="journal article" date="2017" name="Nat. Ecol. Evol.">
        <title>Genome expansion and lineage-specific genetic innovations in the forest pathogenic fungi Armillaria.</title>
        <authorList>
            <person name="Sipos G."/>
            <person name="Prasanna A.N."/>
            <person name="Walter M.C."/>
            <person name="O'Connor E."/>
            <person name="Balint B."/>
            <person name="Krizsan K."/>
            <person name="Kiss B."/>
            <person name="Hess J."/>
            <person name="Varga T."/>
            <person name="Slot J."/>
            <person name="Riley R."/>
            <person name="Boka B."/>
            <person name="Rigling D."/>
            <person name="Barry K."/>
            <person name="Lee J."/>
            <person name="Mihaltcheva S."/>
            <person name="LaButti K."/>
            <person name="Lipzen A."/>
            <person name="Waldron R."/>
            <person name="Moloney N.M."/>
            <person name="Sperisen C."/>
            <person name="Kredics L."/>
            <person name="Vagvoelgyi C."/>
            <person name="Patrignani A."/>
            <person name="Fitzpatrick D."/>
            <person name="Nagy I."/>
            <person name="Doyle S."/>
            <person name="Anderson J.B."/>
            <person name="Grigoriev I.V."/>
            <person name="Gueldener U."/>
            <person name="Muensterkoetter M."/>
            <person name="Nagy L.G."/>
        </authorList>
    </citation>
    <scope>NUCLEOTIDE SEQUENCE [LARGE SCALE GENOMIC DNA]</scope>
    <source>
        <strain evidence="3">C18/9</strain>
    </source>
</reference>
<name>A0A284R2B6_ARMOS</name>
<feature type="transmembrane region" description="Helical" evidence="1">
    <location>
        <begin position="130"/>
        <end position="151"/>
    </location>
</feature>
<keyword evidence="3" id="KW-1185">Reference proteome</keyword>
<evidence type="ECO:0000256" key="1">
    <source>
        <dbReference type="SAM" id="Phobius"/>
    </source>
</evidence>
<organism evidence="2 3">
    <name type="scientific">Armillaria ostoyae</name>
    <name type="common">Armillaria root rot fungus</name>
    <dbReference type="NCBI Taxonomy" id="47428"/>
    <lineage>
        <taxon>Eukaryota</taxon>
        <taxon>Fungi</taxon>
        <taxon>Dikarya</taxon>
        <taxon>Basidiomycota</taxon>
        <taxon>Agaricomycotina</taxon>
        <taxon>Agaricomycetes</taxon>
        <taxon>Agaricomycetidae</taxon>
        <taxon>Agaricales</taxon>
        <taxon>Marasmiineae</taxon>
        <taxon>Physalacriaceae</taxon>
        <taxon>Armillaria</taxon>
    </lineage>
</organism>
<dbReference type="AlphaFoldDB" id="A0A284R2B6"/>
<gene>
    <name evidence="2" type="ORF">ARMOST_06193</name>
</gene>
<feature type="transmembrane region" description="Helical" evidence="1">
    <location>
        <begin position="53"/>
        <end position="70"/>
    </location>
</feature>
<dbReference type="OrthoDB" id="3265004at2759"/>
<dbReference type="EMBL" id="FUEG01000004">
    <property type="protein sequence ID" value="SJL02853.1"/>
    <property type="molecule type" value="Genomic_DNA"/>
</dbReference>
<evidence type="ECO:0000313" key="2">
    <source>
        <dbReference type="EMBL" id="SJL02853.1"/>
    </source>
</evidence>
<keyword evidence="1" id="KW-0472">Membrane</keyword>
<proteinExistence type="predicted"/>
<protein>
    <submittedName>
        <fullName evidence="2">Uncharacterized protein</fullName>
    </submittedName>
</protein>
<feature type="transmembrane region" description="Helical" evidence="1">
    <location>
        <begin position="171"/>
        <end position="194"/>
    </location>
</feature>
<keyword evidence="1" id="KW-1133">Transmembrane helix</keyword>
<feature type="transmembrane region" description="Helical" evidence="1">
    <location>
        <begin position="90"/>
        <end position="109"/>
    </location>
</feature>
<keyword evidence="1" id="KW-0812">Transmembrane</keyword>
<evidence type="ECO:0000313" key="3">
    <source>
        <dbReference type="Proteomes" id="UP000219338"/>
    </source>
</evidence>
<dbReference type="Proteomes" id="UP000219338">
    <property type="component" value="Unassembled WGS sequence"/>
</dbReference>
<accession>A0A284R2B6</accession>
<sequence>MSDTDGLSSDFLRRVCDEYLNATFVESVTHGMCTFIFIVALTKLCSKDNTQKYIHRCALFVVLFAMYTQATVHLAFRWELTFWNQKWRMIIVPVLRTIGGTIFNVFYIIQNLDVLGTHPFQVAIGGTDWAIAYYSMTLSTTIICTALILYPMLTTEAPSGPKTNLYTYHRVIAILIESSSPYAFSLIFLLVYLVRDDPTTPYPQDFHLSVSTTAPTLIVG</sequence>